<feature type="compositionally biased region" description="Low complexity" evidence="1">
    <location>
        <begin position="195"/>
        <end position="210"/>
    </location>
</feature>
<feature type="region of interest" description="Disordered" evidence="1">
    <location>
        <begin position="20"/>
        <end position="81"/>
    </location>
</feature>
<feature type="compositionally biased region" description="Basic and acidic residues" evidence="1">
    <location>
        <begin position="961"/>
        <end position="971"/>
    </location>
</feature>
<feature type="domain" description="DUF7904" evidence="3">
    <location>
        <begin position="1265"/>
        <end position="1364"/>
    </location>
</feature>
<feature type="compositionally biased region" description="Polar residues" evidence="1">
    <location>
        <begin position="211"/>
        <end position="222"/>
    </location>
</feature>
<feature type="compositionally biased region" description="Low complexity" evidence="1">
    <location>
        <begin position="373"/>
        <end position="392"/>
    </location>
</feature>
<evidence type="ECO:0000259" key="3">
    <source>
        <dbReference type="Pfam" id="PF25480"/>
    </source>
</evidence>
<feature type="compositionally biased region" description="Basic and acidic residues" evidence="1">
    <location>
        <begin position="832"/>
        <end position="842"/>
    </location>
</feature>
<feature type="compositionally biased region" description="Polar residues" evidence="1">
    <location>
        <begin position="688"/>
        <end position="700"/>
    </location>
</feature>
<dbReference type="Pfam" id="PF25480">
    <property type="entry name" value="DUF7904"/>
    <property type="match status" value="1"/>
</dbReference>
<feature type="compositionally biased region" description="Polar residues" evidence="1">
    <location>
        <begin position="475"/>
        <end position="490"/>
    </location>
</feature>
<evidence type="ECO:0000313" key="4">
    <source>
        <dbReference type="EMBL" id="KAH0538436.1"/>
    </source>
</evidence>
<dbReference type="InterPro" id="IPR029006">
    <property type="entry name" value="ADF-H/Gelsolin-like_dom_sf"/>
</dbReference>
<evidence type="ECO:0000259" key="2">
    <source>
        <dbReference type="Pfam" id="PF13254"/>
    </source>
</evidence>
<comment type="caution">
    <text evidence="4">The sequence shown here is derived from an EMBL/GenBank/DDBJ whole genome shotgun (WGS) entry which is preliminary data.</text>
</comment>
<dbReference type="InterPro" id="IPR007122">
    <property type="entry name" value="Villin/Gelsolin"/>
</dbReference>
<evidence type="ECO:0000313" key="5">
    <source>
        <dbReference type="Proteomes" id="UP000698800"/>
    </source>
</evidence>
<dbReference type="GO" id="GO:0051014">
    <property type="term" value="P:actin filament severing"/>
    <property type="evidence" value="ECO:0007669"/>
    <property type="project" value="TreeGrafter"/>
</dbReference>
<dbReference type="InterPro" id="IPR025118">
    <property type="entry name" value="DUF4045"/>
</dbReference>
<feature type="compositionally biased region" description="Polar residues" evidence="1">
    <location>
        <begin position="59"/>
        <end position="74"/>
    </location>
</feature>
<feature type="compositionally biased region" description="Basic and acidic residues" evidence="1">
    <location>
        <begin position="150"/>
        <end position="177"/>
    </location>
</feature>
<organism evidence="4 5">
    <name type="scientific">Glutinoglossum americanum</name>
    <dbReference type="NCBI Taxonomy" id="1670608"/>
    <lineage>
        <taxon>Eukaryota</taxon>
        <taxon>Fungi</taxon>
        <taxon>Dikarya</taxon>
        <taxon>Ascomycota</taxon>
        <taxon>Pezizomycotina</taxon>
        <taxon>Geoglossomycetes</taxon>
        <taxon>Geoglossales</taxon>
        <taxon>Geoglossaceae</taxon>
        <taxon>Glutinoglossum</taxon>
    </lineage>
</organism>
<name>A0A9P8HZD4_9PEZI</name>
<dbReference type="GO" id="GO:0005737">
    <property type="term" value="C:cytoplasm"/>
    <property type="evidence" value="ECO:0007669"/>
    <property type="project" value="TreeGrafter"/>
</dbReference>
<feature type="compositionally biased region" description="Basic and acidic residues" evidence="1">
    <location>
        <begin position="20"/>
        <end position="39"/>
    </location>
</feature>
<feature type="compositionally biased region" description="Basic and acidic residues" evidence="1">
    <location>
        <begin position="45"/>
        <end position="57"/>
    </location>
</feature>
<feature type="compositionally biased region" description="Polar residues" evidence="1">
    <location>
        <begin position="1005"/>
        <end position="1029"/>
    </location>
</feature>
<dbReference type="GO" id="GO:0051015">
    <property type="term" value="F:actin filament binding"/>
    <property type="evidence" value="ECO:0007669"/>
    <property type="project" value="InterPro"/>
</dbReference>
<feature type="compositionally biased region" description="Low complexity" evidence="1">
    <location>
        <begin position="325"/>
        <end position="337"/>
    </location>
</feature>
<feature type="region of interest" description="Disordered" evidence="1">
    <location>
        <begin position="832"/>
        <end position="1129"/>
    </location>
</feature>
<proteinExistence type="predicted"/>
<dbReference type="PANTHER" id="PTHR11977">
    <property type="entry name" value="VILLIN"/>
    <property type="match status" value="1"/>
</dbReference>
<feature type="compositionally biased region" description="Basic and acidic residues" evidence="1">
    <location>
        <begin position="122"/>
        <end position="136"/>
    </location>
</feature>
<feature type="region of interest" description="Disordered" evidence="1">
    <location>
        <begin position="110"/>
        <end position="751"/>
    </location>
</feature>
<dbReference type="SUPFAM" id="SSF55753">
    <property type="entry name" value="Actin depolymerizing proteins"/>
    <property type="match status" value="3"/>
</dbReference>
<sequence>MSGTAIPESEDVNDFLQRIRELGDKRDKEDEERTKKLEEEILQGRAERQARRAERARSLSPTKDSPSNTPQSLRSLVMDTPKLEALVTPQETMLSSRDSRRIREAAVSDALEQLTGGSSLKGDAKASGDPKLREVALNDTFEQLTGVPRPKSDVRPEVNDASERYTGESPLVKDARSNARTSDLSELSRGRDSRSQPSPSAAIAPSRGSPLSWQRRPNSQALNGPRSRPLSQAAVENSPAELSRAMPEPQHTEDSGLSRSQIAQSLGSKDPSWFRQTADRGASSPAYRKNPDDPLPDTSLATTRMRLPGLSRESTVEPDDSASLAGSYRSGSPSRASSIRETGGWRKPYSTNSSLSGIETRSPLPTSSAQRFDPPTYDSSSYSSGTQDDQSGIGRIPAMSPSQGRISPERLERAASPTKGLGGFVQSAMLKRSDSVNKRWAAQPNTGPSRGNSIASNRGVHGGSGGDSAGLSGPVSHSKNEPQLNNNAPGSSAAIEERPGSSHSGVTITPGPNENRKPPIKGGSASPSNDELANVTLPGNDRTQTITGGDPEKTPPTSPSKTMDPRRWSPTKASWLESALNKDPEKPKPKAPPPQQPSWMAEINKAKAQRAAMDINRTGSFKEISTDGLMRPPPPGGPSNSRIGGPLSGFSSSTGTRSGLESSSDQIDSLRAKSPSARPKPYGLSPKAPSSTVKSPASSPDSRKSGETVQSVEKEQLGERSPLSEGRVFNESVKSTPLAGNSKPSLPFKNDAISAKPNLKYRQAANVNNDNDELEFKNVFGRLKSTKTQNFVAPDELKNNILRGKAGLNVTGGPKKTERKDEFKESILKKKEEMKAKARDEPGVDLIRPSSTTSFEKEKGSTIPEAIAKKKSLYRSTTGSSGDEMGKNPATPGAILKQKSLRAGQTNPSNRQQSVPSGPAMGGKLANRINPGLASLLAKSPSPPIGANTRSGASSPPPSRVDPEEGSEKKGNAPPTAQLSHATKGRARGPKRRLPTSKTQDLHSSEVSIPSDLSIQENYQNSKPETTAKSMPASLPETPRVITPKAVAPISPKPTIGDKAASRKPASEPPLDQSPTLIESGEGPSVSVKDAASLWGRAPNSLPSPETPRSKSPVKLPTKADEESAAINAGFVPKRFEKPIGLGLQSAKPYPSVHEPLDRNLPSPPMKSQETTPIKQTPSPKVPQKPSSLFILDSGTAKPAPASAVEPPGSPIPHTSEASYLFADFFDVAGAIPMQLKKVEVDTQALLSTMAEDGDLSKIKTLRKQICEITGDGKQKPIASHQEHILFEESMYLCTHVFGASSGIRTTEVYLWVGDGVSESSAQDAQLFSRNTANENKAKFITFKQGRETSSFFQALGGIVITRRGSSSRADSRMPYMLCGRRHLGQIAFDEVDLSVDSLCSGFPYLVTALSGKLYLWKGKGSGADELGCARLIGMDLGLTGEIEEVEEGHETPSFLSVFGSTPGKPPKSADHWRLKPSYDKYRTRLFCIDHGIRAKVLEVSPFCQTDLDQNHIYCVDAFFEIYIVVGAKSQTKYAEFQTALVFAQEYGILAASMEDRPFIPVSTVVLQGIPRDFKAVFRKWEEAKIMTSWEPKRKPSLRVVPLSAAIEATRRT</sequence>
<dbReference type="GO" id="GO:0005546">
    <property type="term" value="F:phosphatidylinositol-4,5-bisphosphate binding"/>
    <property type="evidence" value="ECO:0007669"/>
    <property type="project" value="TreeGrafter"/>
</dbReference>
<feature type="compositionally biased region" description="Polar residues" evidence="1">
    <location>
        <begin position="501"/>
        <end position="512"/>
    </location>
</feature>
<accession>A0A9P8HZD4</accession>
<dbReference type="Pfam" id="PF13254">
    <property type="entry name" value="DUF4045"/>
    <property type="match status" value="1"/>
</dbReference>
<feature type="compositionally biased region" description="Polar residues" evidence="1">
    <location>
        <begin position="1166"/>
        <end position="1179"/>
    </location>
</feature>
<feature type="compositionally biased region" description="Basic and acidic residues" evidence="1">
    <location>
        <begin position="701"/>
        <end position="718"/>
    </location>
</feature>
<feature type="compositionally biased region" description="Low complexity" evidence="1">
    <location>
        <begin position="638"/>
        <end position="659"/>
    </location>
</feature>
<dbReference type="GO" id="GO:0015629">
    <property type="term" value="C:actin cytoskeleton"/>
    <property type="evidence" value="ECO:0007669"/>
    <property type="project" value="TreeGrafter"/>
</dbReference>
<feature type="compositionally biased region" description="Basic residues" evidence="1">
    <location>
        <begin position="983"/>
        <end position="995"/>
    </location>
</feature>
<protein>
    <recommendedName>
        <fullName evidence="6">Gelsolin repeat protein</fullName>
    </recommendedName>
</protein>
<keyword evidence="5" id="KW-1185">Reference proteome</keyword>
<feature type="compositionally biased region" description="Polar residues" evidence="1">
    <location>
        <begin position="349"/>
        <end position="370"/>
    </location>
</feature>
<evidence type="ECO:0008006" key="6">
    <source>
        <dbReference type="Google" id="ProtNLM"/>
    </source>
</evidence>
<feature type="domain" description="DUF4045" evidence="2">
    <location>
        <begin position="9"/>
        <end position="834"/>
    </location>
</feature>
<feature type="compositionally biased region" description="Polar residues" evidence="1">
    <location>
        <begin position="732"/>
        <end position="744"/>
    </location>
</feature>
<dbReference type="GO" id="GO:0051016">
    <property type="term" value="P:barbed-end actin filament capping"/>
    <property type="evidence" value="ECO:0007669"/>
    <property type="project" value="TreeGrafter"/>
</dbReference>
<dbReference type="OrthoDB" id="6375767at2759"/>
<feature type="compositionally biased region" description="Polar residues" evidence="1">
    <location>
        <begin position="257"/>
        <end position="267"/>
    </location>
</feature>
<dbReference type="PANTHER" id="PTHR11977:SF133">
    <property type="entry name" value="DUF4045 DOMAIN-CONTAINING PROTEIN"/>
    <property type="match status" value="1"/>
</dbReference>
<dbReference type="Proteomes" id="UP000698800">
    <property type="component" value="Unassembled WGS sequence"/>
</dbReference>
<dbReference type="SMART" id="SM00262">
    <property type="entry name" value="GEL"/>
    <property type="match status" value="3"/>
</dbReference>
<dbReference type="GO" id="GO:0008154">
    <property type="term" value="P:actin polymerization or depolymerization"/>
    <property type="evidence" value="ECO:0007669"/>
    <property type="project" value="TreeGrafter"/>
</dbReference>
<feature type="region of interest" description="Disordered" evidence="1">
    <location>
        <begin position="1147"/>
        <end position="1185"/>
    </location>
</feature>
<evidence type="ECO:0000256" key="1">
    <source>
        <dbReference type="SAM" id="MobiDB-lite"/>
    </source>
</evidence>
<feature type="compositionally biased region" description="Polar residues" evidence="1">
    <location>
        <begin position="443"/>
        <end position="455"/>
    </location>
</feature>
<reference evidence="4" key="1">
    <citation type="submission" date="2021-03" db="EMBL/GenBank/DDBJ databases">
        <title>Comparative genomics and phylogenomic investigation of the class Geoglossomycetes provide insights into ecological specialization and systematics.</title>
        <authorList>
            <person name="Melie T."/>
            <person name="Pirro S."/>
            <person name="Miller A.N."/>
            <person name="Quandt A."/>
        </authorList>
    </citation>
    <scope>NUCLEOTIDE SEQUENCE</scope>
    <source>
        <strain evidence="4">GBOQ0MN5Z8</strain>
    </source>
</reference>
<feature type="compositionally biased region" description="Polar residues" evidence="1">
    <location>
        <begin position="903"/>
        <end position="916"/>
    </location>
</feature>
<dbReference type="Gene3D" id="3.40.20.10">
    <property type="entry name" value="Severin"/>
    <property type="match status" value="3"/>
</dbReference>
<dbReference type="EMBL" id="JAGHQL010000109">
    <property type="protein sequence ID" value="KAH0538436.1"/>
    <property type="molecule type" value="Genomic_DNA"/>
</dbReference>
<gene>
    <name evidence="4" type="ORF">FGG08_004984</name>
</gene>
<dbReference type="InterPro" id="IPR057226">
    <property type="entry name" value="DUF7904"/>
</dbReference>